<dbReference type="EMBL" id="JAPFGC010000002">
    <property type="protein sequence ID" value="MDA0176975.1"/>
    <property type="molecule type" value="Genomic_DNA"/>
</dbReference>
<evidence type="ECO:0000256" key="3">
    <source>
        <dbReference type="ARBA" id="ARBA00022452"/>
    </source>
</evidence>
<dbReference type="InterPro" id="IPR000531">
    <property type="entry name" value="Beta-barrel_TonB"/>
</dbReference>
<name>A0ABT4RYZ9_9FLAO</name>
<evidence type="ECO:0000256" key="2">
    <source>
        <dbReference type="ARBA" id="ARBA00022448"/>
    </source>
</evidence>
<comment type="caution">
    <text evidence="15">The sequence shown here is derived from an EMBL/GenBank/DDBJ whole genome shotgun (WGS) entry which is preliminary data.</text>
</comment>
<sequence>MRFLYSLILLGLCSVYAIGQTQKDSVLTLETVVLSDVKLLKNTYGFKTTKLKDSVLENDSKSFTDVLRFNSNIYFKENGYGMVASPSFRGTNASQTAVIWNGISINSQLNGQTDFNLINTNNFDQIVIKNGGGSVQYGSGAIGGSIHLNNTLDFSSHFEHQVRLSYGSFNTQKASYTTNYGSSKFAANFGFQYVTSDNDYKYLDTDDVNENGAFNNLNFNLNLGYFISDHSIIKLFHQSFIGERELSGTLNTISRSKYLDENFRSMIEWTTIGNTFTSKVKLAHLQELFKFYQNKTADNYSFGKVNTYLIKHILDYNVSNKLALKSILDYNYFEADGSSFGSPIRNAFSATAIATYKPNAKSAIGLNIRQDVTSGFKSPLLFSVDGSYRFNTNYKVLLNASKNFRVPTFNDLFWQPGGNPNLKPETSYQVDLGHQISYKWVTLDLNTYYIKNENLIQWKPSNSGFWSPINIDQTHSYGTEVGLTATKSLGKHQFKFTGNYSYTISENTKTKKQLIYVPKHKANLSLAYNYKRLSFYYQHLYNDMVFTTSDNLTGPFYSLPDYDIANTGIKYQLIKNKSHDLKIGLDINNVFNVKYNNVAFRPMPNQNYNIQIHYKF</sequence>
<dbReference type="PANTHER" id="PTHR30069:SF29">
    <property type="entry name" value="HEMOGLOBIN AND HEMOGLOBIN-HAPTOGLOBIN-BINDING PROTEIN 1-RELATED"/>
    <property type="match status" value="1"/>
</dbReference>
<evidence type="ECO:0000313" key="16">
    <source>
        <dbReference type="Proteomes" id="UP001149142"/>
    </source>
</evidence>
<evidence type="ECO:0000259" key="14">
    <source>
        <dbReference type="Pfam" id="PF07715"/>
    </source>
</evidence>
<gene>
    <name evidence="15" type="ORF">OOZ35_05640</name>
</gene>
<dbReference type="Proteomes" id="UP001149142">
    <property type="component" value="Unassembled WGS sequence"/>
</dbReference>
<keyword evidence="5 12" id="KW-0732">Signal</keyword>
<organism evidence="15 16">
    <name type="scientific">Mesoflavibacter profundi</name>
    <dbReference type="NCBI Taxonomy" id="2708110"/>
    <lineage>
        <taxon>Bacteria</taxon>
        <taxon>Pseudomonadati</taxon>
        <taxon>Bacteroidota</taxon>
        <taxon>Flavobacteriia</taxon>
        <taxon>Flavobacteriales</taxon>
        <taxon>Flavobacteriaceae</taxon>
        <taxon>Mesoflavibacter</taxon>
    </lineage>
</organism>
<evidence type="ECO:0000256" key="10">
    <source>
        <dbReference type="PROSITE-ProRule" id="PRU01360"/>
    </source>
</evidence>
<evidence type="ECO:0000256" key="6">
    <source>
        <dbReference type="ARBA" id="ARBA00023077"/>
    </source>
</evidence>
<dbReference type="PANTHER" id="PTHR30069">
    <property type="entry name" value="TONB-DEPENDENT OUTER MEMBRANE RECEPTOR"/>
    <property type="match status" value="1"/>
</dbReference>
<dbReference type="Pfam" id="PF07715">
    <property type="entry name" value="Plug"/>
    <property type="match status" value="1"/>
</dbReference>
<evidence type="ECO:0000256" key="7">
    <source>
        <dbReference type="ARBA" id="ARBA00023136"/>
    </source>
</evidence>
<comment type="subcellular location">
    <subcellularLocation>
        <location evidence="1 10">Cell outer membrane</location>
        <topology evidence="1 10">Multi-pass membrane protein</topology>
    </subcellularLocation>
</comment>
<dbReference type="SUPFAM" id="SSF56935">
    <property type="entry name" value="Porins"/>
    <property type="match status" value="1"/>
</dbReference>
<evidence type="ECO:0000256" key="4">
    <source>
        <dbReference type="ARBA" id="ARBA00022692"/>
    </source>
</evidence>
<feature type="domain" description="TonB-dependent receptor-like beta-barrel" evidence="13">
    <location>
        <begin position="166"/>
        <end position="590"/>
    </location>
</feature>
<evidence type="ECO:0000256" key="9">
    <source>
        <dbReference type="ARBA" id="ARBA00023237"/>
    </source>
</evidence>
<keyword evidence="4 10" id="KW-0812">Transmembrane</keyword>
<keyword evidence="8 15" id="KW-0675">Receptor</keyword>
<evidence type="ECO:0000256" key="1">
    <source>
        <dbReference type="ARBA" id="ARBA00004571"/>
    </source>
</evidence>
<dbReference type="InterPro" id="IPR037066">
    <property type="entry name" value="Plug_dom_sf"/>
</dbReference>
<comment type="similarity">
    <text evidence="10 11">Belongs to the TonB-dependent receptor family.</text>
</comment>
<dbReference type="InterPro" id="IPR036942">
    <property type="entry name" value="Beta-barrel_TonB_sf"/>
</dbReference>
<keyword evidence="9 10" id="KW-0998">Cell outer membrane</keyword>
<dbReference type="PROSITE" id="PS52016">
    <property type="entry name" value="TONB_DEPENDENT_REC_3"/>
    <property type="match status" value="1"/>
</dbReference>
<feature type="domain" description="TonB-dependent receptor plug" evidence="14">
    <location>
        <begin position="58"/>
        <end position="144"/>
    </location>
</feature>
<keyword evidence="6 11" id="KW-0798">TonB box</keyword>
<evidence type="ECO:0000313" key="15">
    <source>
        <dbReference type="EMBL" id="MDA0176975.1"/>
    </source>
</evidence>
<keyword evidence="7 10" id="KW-0472">Membrane</keyword>
<keyword evidence="2 10" id="KW-0813">Transport</keyword>
<protein>
    <submittedName>
        <fullName evidence="15">TonB-dependent receptor</fullName>
    </submittedName>
</protein>
<evidence type="ECO:0000256" key="8">
    <source>
        <dbReference type="ARBA" id="ARBA00023170"/>
    </source>
</evidence>
<accession>A0ABT4RYZ9</accession>
<feature type="signal peptide" evidence="12">
    <location>
        <begin position="1"/>
        <end position="19"/>
    </location>
</feature>
<dbReference type="Pfam" id="PF00593">
    <property type="entry name" value="TonB_dep_Rec_b-barrel"/>
    <property type="match status" value="1"/>
</dbReference>
<evidence type="ECO:0000259" key="13">
    <source>
        <dbReference type="Pfam" id="PF00593"/>
    </source>
</evidence>
<dbReference type="Gene3D" id="2.40.170.20">
    <property type="entry name" value="TonB-dependent receptor, beta-barrel domain"/>
    <property type="match status" value="1"/>
</dbReference>
<evidence type="ECO:0000256" key="12">
    <source>
        <dbReference type="SAM" id="SignalP"/>
    </source>
</evidence>
<proteinExistence type="inferred from homology"/>
<feature type="chain" id="PRO_5045996995" evidence="12">
    <location>
        <begin position="20"/>
        <end position="616"/>
    </location>
</feature>
<dbReference type="InterPro" id="IPR012910">
    <property type="entry name" value="Plug_dom"/>
</dbReference>
<keyword evidence="16" id="KW-1185">Reference proteome</keyword>
<dbReference type="Gene3D" id="2.170.130.10">
    <property type="entry name" value="TonB-dependent receptor, plug domain"/>
    <property type="match status" value="1"/>
</dbReference>
<reference evidence="15" key="1">
    <citation type="submission" date="2022-11" db="EMBL/GenBank/DDBJ databases">
        <title>Refractory cell wall polysaccharides provide important carbon source for microbial heterotrophs in the hadal ocean.</title>
        <authorList>
            <person name="Zhu X."/>
        </authorList>
    </citation>
    <scope>NUCLEOTIDE SEQUENCE</scope>
    <source>
        <strain evidence="15">MTRN7</strain>
    </source>
</reference>
<evidence type="ECO:0000256" key="5">
    <source>
        <dbReference type="ARBA" id="ARBA00022729"/>
    </source>
</evidence>
<evidence type="ECO:0000256" key="11">
    <source>
        <dbReference type="RuleBase" id="RU003357"/>
    </source>
</evidence>
<dbReference type="RefSeq" id="WP_106689045.1">
    <property type="nucleotide sequence ID" value="NZ_CAXQEU010000117.1"/>
</dbReference>
<keyword evidence="3 10" id="KW-1134">Transmembrane beta strand</keyword>
<dbReference type="InterPro" id="IPR039426">
    <property type="entry name" value="TonB-dep_rcpt-like"/>
</dbReference>